<organism evidence="1 2">
    <name type="scientific">Eretmocerus hayati</name>
    <dbReference type="NCBI Taxonomy" id="131215"/>
    <lineage>
        <taxon>Eukaryota</taxon>
        <taxon>Metazoa</taxon>
        <taxon>Ecdysozoa</taxon>
        <taxon>Arthropoda</taxon>
        <taxon>Hexapoda</taxon>
        <taxon>Insecta</taxon>
        <taxon>Pterygota</taxon>
        <taxon>Neoptera</taxon>
        <taxon>Endopterygota</taxon>
        <taxon>Hymenoptera</taxon>
        <taxon>Apocrita</taxon>
        <taxon>Proctotrupomorpha</taxon>
        <taxon>Chalcidoidea</taxon>
        <taxon>Aphelinidae</taxon>
        <taxon>Aphelininae</taxon>
        <taxon>Eretmocerus</taxon>
    </lineage>
</organism>
<keyword evidence="2" id="KW-1185">Reference proteome</keyword>
<dbReference type="EMBL" id="CM056741">
    <property type="protein sequence ID" value="KAJ8686882.1"/>
    <property type="molecule type" value="Genomic_DNA"/>
</dbReference>
<proteinExistence type="predicted"/>
<dbReference type="Proteomes" id="UP001239111">
    <property type="component" value="Chromosome 1"/>
</dbReference>
<evidence type="ECO:0000313" key="1">
    <source>
        <dbReference type="EMBL" id="KAJ8686882.1"/>
    </source>
</evidence>
<accession>A0ACC2PTZ6</accession>
<gene>
    <name evidence="1" type="ORF">QAD02_022676</name>
</gene>
<name>A0ACC2PTZ6_9HYME</name>
<sequence length="516" mass="56782">MDEKSSTIAINDNHKDHEKCKVKDVSTCRNAASQFFAAFATNIVMFVSGSFFGFTTILLAEVGPHNGTKTSEIEVSDEEETWLGSYLFMQPIGALLVGIIAHRIGSRRTVVLGSLLFGTSCIIFRFASNSFELLVAQAIVALSSVNAQGITYAVEITEPHLRTTIMSTMNFSSTCGALFVTILAYFLYWRTVIVVIFFIDVVGLVAMLYIPDSPHYLASMNRFDEAEAALAWLRGWTSIANVKSELDALRADHDRANIEVESFIHKTKQVSSLPANPKSKSHELCIRPFLTRNFLLPLISVCYIFIVRAFTGTMTIQIFASRVFDVIFGNLNKSYNDGMLIASYAVDITGATIFTLCVNSVGKRRLMSISLLLAALSYGTVSVFVAMIHRGSNSAFHIWVPAATILLSILVTTAGVDSIVSMVNGELFPSKLRNVGAGIGMFVNYTCQALVNKMFISAVDYLGLEGVFLVFTSMCTLGLVTFYFILPDTEGRTLAEIEDHYAGKRSLKSRRTHEVS</sequence>
<comment type="caution">
    <text evidence="1">The sequence shown here is derived from an EMBL/GenBank/DDBJ whole genome shotgun (WGS) entry which is preliminary data.</text>
</comment>
<reference evidence="1" key="1">
    <citation type="submission" date="2023-04" db="EMBL/GenBank/DDBJ databases">
        <title>A chromosome-level genome assembly of the parasitoid wasp Eretmocerus hayati.</title>
        <authorList>
            <person name="Zhong Y."/>
            <person name="Liu S."/>
            <person name="Liu Y."/>
        </authorList>
    </citation>
    <scope>NUCLEOTIDE SEQUENCE</scope>
    <source>
        <strain evidence="1">ZJU_SS_LIU_2023</strain>
    </source>
</reference>
<evidence type="ECO:0000313" key="2">
    <source>
        <dbReference type="Proteomes" id="UP001239111"/>
    </source>
</evidence>
<protein>
    <submittedName>
        <fullName evidence="1">Uncharacterized protein</fullName>
    </submittedName>
</protein>